<accession>A0A0D1YVT8</accession>
<organism evidence="1 2">
    <name type="scientific">Verruconis gallopava</name>
    <dbReference type="NCBI Taxonomy" id="253628"/>
    <lineage>
        <taxon>Eukaryota</taxon>
        <taxon>Fungi</taxon>
        <taxon>Dikarya</taxon>
        <taxon>Ascomycota</taxon>
        <taxon>Pezizomycotina</taxon>
        <taxon>Dothideomycetes</taxon>
        <taxon>Pleosporomycetidae</taxon>
        <taxon>Venturiales</taxon>
        <taxon>Sympoventuriaceae</taxon>
        <taxon>Verruconis</taxon>
    </lineage>
</organism>
<dbReference type="VEuPathDB" id="FungiDB:PV09_03997"/>
<dbReference type="InterPro" id="IPR034660">
    <property type="entry name" value="DinB/YfiT-like"/>
</dbReference>
<evidence type="ECO:0000313" key="1">
    <source>
        <dbReference type="EMBL" id="KIW04812.1"/>
    </source>
</evidence>
<sequence>MTSYNLYDGTVVYFAGGMRALAHILSKAEQHCKENNIPEKEFMEASLAPDMKPLTFQIQTASDTSRKAVSRLTGSQLTSIPDTESTFAELQARIAKTQEVLEATKKEDWNFDIAEEITVPLGPREMTFTKKSYAEGFAVPNFYFHVVTAYAILRMKGVNIGKADYLRPIMGVPA</sequence>
<dbReference type="STRING" id="253628.A0A0D1YVT8"/>
<keyword evidence="2" id="KW-1185">Reference proteome</keyword>
<dbReference type="PANTHER" id="PTHR36922">
    <property type="entry name" value="BLL2446 PROTEIN"/>
    <property type="match status" value="1"/>
</dbReference>
<dbReference type="HOGENOM" id="CLU_090929_1_0_1"/>
<gene>
    <name evidence="1" type="ORF">PV09_03997</name>
</gene>
<dbReference type="Proteomes" id="UP000053259">
    <property type="component" value="Unassembled WGS sequence"/>
</dbReference>
<dbReference type="SUPFAM" id="SSF109854">
    <property type="entry name" value="DinB/YfiT-like putative metalloenzymes"/>
    <property type="match status" value="1"/>
</dbReference>
<evidence type="ECO:0008006" key="3">
    <source>
        <dbReference type="Google" id="ProtNLM"/>
    </source>
</evidence>
<evidence type="ECO:0000313" key="2">
    <source>
        <dbReference type="Proteomes" id="UP000053259"/>
    </source>
</evidence>
<dbReference type="EMBL" id="KN847539">
    <property type="protein sequence ID" value="KIW04812.1"/>
    <property type="molecule type" value="Genomic_DNA"/>
</dbReference>
<dbReference type="PANTHER" id="PTHR36922:SF1">
    <property type="entry name" value="DUF1993 DOMAIN-CONTAINING PROTEIN"/>
    <property type="match status" value="1"/>
</dbReference>
<name>A0A0D1YVT8_9PEZI</name>
<dbReference type="InParanoid" id="A0A0D1YVT8"/>
<dbReference type="Gene3D" id="1.20.120.450">
    <property type="entry name" value="dinb family like domain"/>
    <property type="match status" value="1"/>
</dbReference>
<dbReference type="OrthoDB" id="3724345at2759"/>
<proteinExistence type="predicted"/>
<dbReference type="GeneID" id="27311970"/>
<dbReference type="Pfam" id="PF09351">
    <property type="entry name" value="DUF1993"/>
    <property type="match status" value="1"/>
</dbReference>
<reference evidence="1 2" key="1">
    <citation type="submission" date="2015-01" db="EMBL/GenBank/DDBJ databases">
        <title>The Genome Sequence of Ochroconis gallopava CBS43764.</title>
        <authorList>
            <consortium name="The Broad Institute Genomics Platform"/>
            <person name="Cuomo C."/>
            <person name="de Hoog S."/>
            <person name="Gorbushina A."/>
            <person name="Stielow B."/>
            <person name="Teixiera M."/>
            <person name="Abouelleil A."/>
            <person name="Chapman S.B."/>
            <person name="Priest M."/>
            <person name="Young S.K."/>
            <person name="Wortman J."/>
            <person name="Nusbaum C."/>
            <person name="Birren B."/>
        </authorList>
    </citation>
    <scope>NUCLEOTIDE SEQUENCE [LARGE SCALE GENOMIC DNA]</scope>
    <source>
        <strain evidence="1 2">CBS 43764</strain>
    </source>
</reference>
<dbReference type="RefSeq" id="XP_016214681.1">
    <property type="nucleotide sequence ID" value="XM_016357277.1"/>
</dbReference>
<dbReference type="InterPro" id="IPR018531">
    <property type="entry name" value="DUF1993"/>
</dbReference>
<dbReference type="AlphaFoldDB" id="A0A0D1YVT8"/>
<protein>
    <recommendedName>
        <fullName evidence="3">DUF1993 domain-containing protein</fullName>
    </recommendedName>
</protein>